<keyword evidence="4" id="KW-0808">Transferase</keyword>
<protein>
    <recommendedName>
        <fullName evidence="2">histidine kinase</fullName>
        <ecNumber evidence="2">2.7.13.3</ecNumber>
    </recommendedName>
</protein>
<dbReference type="PANTHER" id="PTHR43304">
    <property type="entry name" value="PHYTOCHROME-LIKE PROTEIN CPH1"/>
    <property type="match status" value="1"/>
</dbReference>
<keyword evidence="5" id="KW-0418">Kinase</keyword>
<dbReference type="EC" id="2.7.13.3" evidence="2"/>
<feature type="domain" description="PAS" evidence="6">
    <location>
        <begin position="15"/>
        <end position="86"/>
    </location>
</feature>
<keyword evidence="3" id="KW-0597">Phosphoprotein</keyword>
<evidence type="ECO:0000313" key="8">
    <source>
        <dbReference type="EMBL" id="NEU70129.1"/>
    </source>
</evidence>
<dbReference type="Gene3D" id="3.30.450.20">
    <property type="entry name" value="PAS domain"/>
    <property type="match status" value="4"/>
</dbReference>
<evidence type="ECO:0000256" key="5">
    <source>
        <dbReference type="ARBA" id="ARBA00022777"/>
    </source>
</evidence>
<dbReference type="EMBL" id="JAAGNZ010000003">
    <property type="protein sequence ID" value="NEU70129.1"/>
    <property type="molecule type" value="Genomic_DNA"/>
</dbReference>
<dbReference type="PROSITE" id="PS50113">
    <property type="entry name" value="PAC"/>
    <property type="match status" value="1"/>
</dbReference>
<dbReference type="InterPro" id="IPR000014">
    <property type="entry name" value="PAS"/>
</dbReference>
<dbReference type="CDD" id="cd00130">
    <property type="entry name" value="PAS"/>
    <property type="match status" value="1"/>
</dbReference>
<dbReference type="SMART" id="SM00086">
    <property type="entry name" value="PAC"/>
    <property type="match status" value="3"/>
</dbReference>
<dbReference type="Pfam" id="PF08448">
    <property type="entry name" value="PAS_4"/>
    <property type="match status" value="1"/>
</dbReference>
<dbReference type="Proteomes" id="UP000477386">
    <property type="component" value="Unassembled WGS sequence"/>
</dbReference>
<gene>
    <name evidence="8" type="ORF">GK091_24850</name>
</gene>
<evidence type="ECO:0000256" key="2">
    <source>
        <dbReference type="ARBA" id="ARBA00012438"/>
    </source>
</evidence>
<dbReference type="AlphaFoldDB" id="A0A6M0IP75"/>
<reference evidence="8 9" key="1">
    <citation type="submission" date="2020-02" db="EMBL/GenBank/DDBJ databases">
        <title>Draft genome sequence of two Spirosoma agri KCTC 52727 and Spirosoma terrae KCTC 52035.</title>
        <authorList>
            <person name="Rojas J."/>
            <person name="Ambika Manirajan B."/>
            <person name="Ratering S."/>
            <person name="Suarez C."/>
            <person name="Schnell S."/>
        </authorList>
    </citation>
    <scope>NUCLEOTIDE SEQUENCE [LARGE SCALE GENOMIC DNA]</scope>
    <source>
        <strain evidence="8 9">KCTC 52727</strain>
    </source>
</reference>
<dbReference type="NCBIfam" id="TIGR00229">
    <property type="entry name" value="sensory_box"/>
    <property type="match status" value="1"/>
</dbReference>
<sequence>MSNNINRSAHNVASSNEFASFALQSAGIGAWEFDPVTQLVRWDKRCQELYGISSQDVVLYEHTLGGVHPDDRSMVEQARQWASDTRSGGQYDIRFRTIAADTGQLRWIRCQGRAYFSPLGEVYRFVGIAQDVTQEQPTRQQLAESDGLNKLTTALSGTGVYRLDLLTDELVHSSTFAYRVCGNANAKLSRIEFLLALHPQDELLRQAALEQATRTGVLVYEPRFIWPDGTIYHTRIVGVMHRDETGKPLFIVGLVEELTQYTISPASLSTTELGFKALISASPVAMGVFQGQNLVVETANEAMYSLLECDREIIGKPLLAALPTLRDQSFAVLLQRAYTSGEMVTSSHQLVSFWQQGQLINRHYTFFFTPLWDSYRNLYAILATALDVSDQFIAQKRLEVSDARFRTIIEQAPMAIGLLKGRAMLVEVGNAKLFEAWGKTKAVLGLPIREALPEIEEQGFLELMDNVFNTGKPYFGHSMSVQLVRKKKPEVVYFDFVYTPLRDTSGAITGIMLMATELPQPIST</sequence>
<dbReference type="InterPro" id="IPR035965">
    <property type="entry name" value="PAS-like_dom_sf"/>
</dbReference>
<dbReference type="InterPro" id="IPR013655">
    <property type="entry name" value="PAS_fold_3"/>
</dbReference>
<comment type="catalytic activity">
    <reaction evidence="1">
        <text>ATP + protein L-histidine = ADP + protein N-phospho-L-histidine.</text>
        <dbReference type="EC" id="2.7.13.3"/>
    </reaction>
</comment>
<dbReference type="InterPro" id="IPR001610">
    <property type="entry name" value="PAC"/>
</dbReference>
<evidence type="ECO:0000259" key="7">
    <source>
        <dbReference type="PROSITE" id="PS50113"/>
    </source>
</evidence>
<dbReference type="InterPro" id="IPR052162">
    <property type="entry name" value="Sensor_kinase/Photoreceptor"/>
</dbReference>
<evidence type="ECO:0000259" key="6">
    <source>
        <dbReference type="PROSITE" id="PS50112"/>
    </source>
</evidence>
<dbReference type="PANTHER" id="PTHR43304:SF1">
    <property type="entry name" value="PAC DOMAIN-CONTAINING PROTEIN"/>
    <property type="match status" value="1"/>
</dbReference>
<dbReference type="SMART" id="SM00091">
    <property type="entry name" value="PAS"/>
    <property type="match status" value="3"/>
</dbReference>
<evidence type="ECO:0000256" key="1">
    <source>
        <dbReference type="ARBA" id="ARBA00000085"/>
    </source>
</evidence>
<dbReference type="Gene3D" id="2.10.70.100">
    <property type="match status" value="1"/>
</dbReference>
<comment type="caution">
    <text evidence="8">The sequence shown here is derived from an EMBL/GenBank/DDBJ whole genome shotgun (WGS) entry which is preliminary data.</text>
</comment>
<evidence type="ECO:0000256" key="3">
    <source>
        <dbReference type="ARBA" id="ARBA00022553"/>
    </source>
</evidence>
<accession>A0A6M0IP75</accession>
<organism evidence="8 9">
    <name type="scientific">Spirosoma agri</name>
    <dbReference type="NCBI Taxonomy" id="1987381"/>
    <lineage>
        <taxon>Bacteria</taxon>
        <taxon>Pseudomonadati</taxon>
        <taxon>Bacteroidota</taxon>
        <taxon>Cytophagia</taxon>
        <taxon>Cytophagales</taxon>
        <taxon>Cytophagaceae</taxon>
        <taxon>Spirosoma</taxon>
    </lineage>
</organism>
<feature type="domain" description="PAC" evidence="7">
    <location>
        <begin position="91"/>
        <end position="144"/>
    </location>
</feature>
<name>A0A6M0IP75_9BACT</name>
<evidence type="ECO:0000256" key="4">
    <source>
        <dbReference type="ARBA" id="ARBA00022679"/>
    </source>
</evidence>
<evidence type="ECO:0000313" key="9">
    <source>
        <dbReference type="Proteomes" id="UP000477386"/>
    </source>
</evidence>
<dbReference type="PROSITE" id="PS50112">
    <property type="entry name" value="PAS"/>
    <property type="match status" value="1"/>
</dbReference>
<dbReference type="InterPro" id="IPR013656">
    <property type="entry name" value="PAS_4"/>
</dbReference>
<dbReference type="RefSeq" id="WP_164043331.1">
    <property type="nucleotide sequence ID" value="NZ_JAAGNZ010000003.1"/>
</dbReference>
<proteinExistence type="predicted"/>
<dbReference type="Pfam" id="PF08447">
    <property type="entry name" value="PAS_3"/>
    <property type="match status" value="2"/>
</dbReference>
<dbReference type="GO" id="GO:0004673">
    <property type="term" value="F:protein histidine kinase activity"/>
    <property type="evidence" value="ECO:0007669"/>
    <property type="project" value="UniProtKB-EC"/>
</dbReference>
<dbReference type="SUPFAM" id="SSF55785">
    <property type="entry name" value="PYP-like sensor domain (PAS domain)"/>
    <property type="match status" value="4"/>
</dbReference>
<dbReference type="InterPro" id="IPR000700">
    <property type="entry name" value="PAS-assoc_C"/>
</dbReference>
<keyword evidence="9" id="KW-1185">Reference proteome</keyword>